<feature type="non-terminal residue" evidence="17">
    <location>
        <position position="1"/>
    </location>
</feature>
<evidence type="ECO:0000256" key="14">
    <source>
        <dbReference type="ARBA" id="ARBA00023268"/>
    </source>
</evidence>
<dbReference type="AlphaFoldDB" id="A0A8X6NRW5"/>
<dbReference type="SMART" id="SM00825">
    <property type="entry name" value="PKS_KS"/>
    <property type="match status" value="1"/>
</dbReference>
<evidence type="ECO:0000259" key="16">
    <source>
        <dbReference type="PROSITE" id="PS52004"/>
    </source>
</evidence>
<dbReference type="Pfam" id="PF00698">
    <property type="entry name" value="Acyl_transf_1"/>
    <property type="match status" value="1"/>
</dbReference>
<sequence>MSRCKAKINLSTISGPLEAFKLKLNLFAGQLDKNDLSHFPRLNSIPSVNEEKLKNYEDGLKRLHFAFERRFQNFNAIQVELDIFTMPFNLNCEAVKSDLQLELIELQSNNHLKQLFLNMPKLESYKSLSKHCRSNQTIKRVLSYSKLPLPHRELSTRKNLSNAVLIPLQQGNDLNLNLFSRNSSLPSKLNMDPSLDHHEYCSGGFDPEDIVISGIAGRFPECDNVGELKEALYNKKDCVIFRNNRFEKGDCNAPYDSCGIVKSLDKLDTTYFPINNSLANFMDPAARIHLEVAYEAIADAGYDASSLKGQKIGVFNAVTQEDSVKINTADESFINLHGVRTMHPNRTTYVMGFTGPSYVLDSACSSSGVALWTACQSLREGSIDAAVVSGCQLNLHPIMLTGYFGSGIATPTGNSRPFDANTDGMVRTEAITALFVQKAKNARRAYASLPSVLFYSAGFLVEGISVPSAFMLNKIITDTLQEANVDPDEIEYVEAHGTGTQVGDKIEANVLGETFCKNRKKPLLFGTIKSNVGHTEASSAICGIIKSILAFETNIIPPNIKYDTPNINAPYLVDGKLKLVTEPTPLSADYIPVNCLGFGGTLVQTLLKRNPIVKKSKSNDPTLPRLILYPATTEEGVNFVFEYIQNNSDLPEEFFALLDKLSFTEPLYKPFRGYALCQKGKSIITEVKNVSPTRRQIWFIANGMGSQWKGMGVEHMKIGVFAESMQRSSEILKRYGVDLFEILKGDDKDSQNERNVTRSFVGICAVQ</sequence>
<dbReference type="InterPro" id="IPR050091">
    <property type="entry name" value="PKS_NRPS_Biosynth_Enz"/>
</dbReference>
<evidence type="ECO:0000256" key="11">
    <source>
        <dbReference type="ARBA" id="ARBA00023027"/>
    </source>
</evidence>
<dbReference type="PANTHER" id="PTHR43775">
    <property type="entry name" value="FATTY ACID SYNTHASE"/>
    <property type="match status" value="1"/>
</dbReference>
<dbReference type="PROSITE" id="PS00606">
    <property type="entry name" value="KS3_1"/>
    <property type="match status" value="1"/>
</dbReference>
<evidence type="ECO:0000256" key="8">
    <source>
        <dbReference type="ARBA" id="ARBA00022832"/>
    </source>
</evidence>
<dbReference type="GO" id="GO:0006633">
    <property type="term" value="P:fatty acid biosynthetic process"/>
    <property type="evidence" value="ECO:0007669"/>
    <property type="project" value="UniProtKB-KW"/>
</dbReference>
<dbReference type="InterPro" id="IPR014030">
    <property type="entry name" value="Ketoacyl_synth_N"/>
</dbReference>
<keyword evidence="5" id="KW-0597">Phosphoprotein</keyword>
<dbReference type="Pfam" id="PF00109">
    <property type="entry name" value="ketoacyl-synt"/>
    <property type="match status" value="1"/>
</dbReference>
<keyword evidence="11" id="KW-0520">NAD</keyword>
<dbReference type="InterPro" id="IPR016039">
    <property type="entry name" value="Thiolase-like"/>
</dbReference>
<dbReference type="InterPro" id="IPR018201">
    <property type="entry name" value="Ketoacyl_synth_AS"/>
</dbReference>
<dbReference type="Pfam" id="PF02801">
    <property type="entry name" value="Ketoacyl-synt_C"/>
    <property type="match status" value="1"/>
</dbReference>
<proteinExistence type="predicted"/>
<keyword evidence="10" id="KW-0560">Oxidoreductase</keyword>
<evidence type="ECO:0000256" key="1">
    <source>
        <dbReference type="ARBA" id="ARBA00012873"/>
    </source>
</evidence>
<dbReference type="PROSITE" id="PS52004">
    <property type="entry name" value="KS3_2"/>
    <property type="match status" value="1"/>
</dbReference>
<evidence type="ECO:0000256" key="7">
    <source>
        <dbReference type="ARBA" id="ARBA00022801"/>
    </source>
</evidence>
<accession>A0A8X6NRW5</accession>
<dbReference type="SUPFAM" id="SSF52151">
    <property type="entry name" value="FabD/lysophospholipase-like"/>
    <property type="match status" value="1"/>
</dbReference>
<evidence type="ECO:0000256" key="4">
    <source>
        <dbReference type="ARBA" id="ARBA00022516"/>
    </source>
</evidence>
<dbReference type="PANTHER" id="PTHR43775:SF7">
    <property type="entry name" value="FATTY ACID SYNTHASE"/>
    <property type="match status" value="1"/>
</dbReference>
<keyword evidence="18" id="KW-1185">Reference proteome</keyword>
<evidence type="ECO:0000313" key="17">
    <source>
        <dbReference type="EMBL" id="GFT31401.1"/>
    </source>
</evidence>
<dbReference type="GO" id="GO:0004312">
    <property type="term" value="F:fatty acid synthase activity"/>
    <property type="evidence" value="ECO:0007669"/>
    <property type="project" value="UniProtKB-EC"/>
</dbReference>
<dbReference type="InterPro" id="IPR014031">
    <property type="entry name" value="Ketoacyl_synth_C"/>
</dbReference>
<comment type="catalytic activity">
    <reaction evidence="15">
        <text>acetyl-CoA + n malonyl-CoA + 2n NADPH + 2n H(+) = a long-chain fatty acid + (n+1) CoA + n CO2 + 2n NADP(+).</text>
        <dbReference type="EC" id="2.3.1.85"/>
    </reaction>
</comment>
<evidence type="ECO:0000256" key="5">
    <source>
        <dbReference type="ARBA" id="ARBA00022553"/>
    </source>
</evidence>
<keyword evidence="14" id="KW-0511">Multifunctional enzyme</keyword>
<evidence type="ECO:0000256" key="15">
    <source>
        <dbReference type="ARBA" id="ARBA00044883"/>
    </source>
</evidence>
<dbReference type="InterPro" id="IPR032821">
    <property type="entry name" value="PKS_assoc"/>
</dbReference>
<evidence type="ECO:0000256" key="6">
    <source>
        <dbReference type="ARBA" id="ARBA00022679"/>
    </source>
</evidence>
<evidence type="ECO:0000256" key="3">
    <source>
        <dbReference type="ARBA" id="ARBA00022450"/>
    </source>
</evidence>
<evidence type="ECO:0000256" key="13">
    <source>
        <dbReference type="ARBA" id="ARBA00023160"/>
    </source>
</evidence>
<protein>
    <recommendedName>
        <fullName evidence="2">Fatty acid synthase</fullName>
        <ecNumber evidence="1">2.3.1.85</ecNumber>
    </recommendedName>
</protein>
<dbReference type="OrthoDB" id="6430529at2759"/>
<dbReference type="InterPro" id="IPR016035">
    <property type="entry name" value="Acyl_Trfase/lysoPLipase"/>
</dbReference>
<dbReference type="InterPro" id="IPR014043">
    <property type="entry name" value="Acyl_transferase_dom"/>
</dbReference>
<dbReference type="Gene3D" id="3.40.366.10">
    <property type="entry name" value="Malonyl-Coenzyme A Acyl Carrier Protein, domain 2"/>
    <property type="match status" value="1"/>
</dbReference>
<dbReference type="GO" id="GO:0016787">
    <property type="term" value="F:hydrolase activity"/>
    <property type="evidence" value="ECO:0007669"/>
    <property type="project" value="UniProtKB-KW"/>
</dbReference>
<evidence type="ECO:0000256" key="9">
    <source>
        <dbReference type="ARBA" id="ARBA00022857"/>
    </source>
</evidence>
<dbReference type="InterPro" id="IPR020841">
    <property type="entry name" value="PKS_Beta-ketoAc_synthase_dom"/>
</dbReference>
<dbReference type="SUPFAM" id="SSF53901">
    <property type="entry name" value="Thiolase-like"/>
    <property type="match status" value="1"/>
</dbReference>
<keyword evidence="13" id="KW-0275">Fatty acid biosynthesis</keyword>
<dbReference type="Gene3D" id="3.40.47.10">
    <property type="match status" value="1"/>
</dbReference>
<evidence type="ECO:0000256" key="2">
    <source>
        <dbReference type="ARBA" id="ARBA00018769"/>
    </source>
</evidence>
<dbReference type="InterPro" id="IPR001227">
    <property type="entry name" value="Ac_transferase_dom_sf"/>
</dbReference>
<dbReference type="GO" id="GO:0016491">
    <property type="term" value="F:oxidoreductase activity"/>
    <property type="evidence" value="ECO:0007669"/>
    <property type="project" value="UniProtKB-KW"/>
</dbReference>
<keyword evidence="7" id="KW-0378">Hydrolase</keyword>
<dbReference type="EC" id="2.3.1.85" evidence="1"/>
<dbReference type="Pfam" id="PF16197">
    <property type="entry name" value="KAsynt_C_assoc"/>
    <property type="match status" value="1"/>
</dbReference>
<dbReference type="GO" id="GO:0004315">
    <property type="term" value="F:3-oxoacyl-[acyl-carrier-protein] synthase activity"/>
    <property type="evidence" value="ECO:0007669"/>
    <property type="project" value="InterPro"/>
</dbReference>
<evidence type="ECO:0000313" key="18">
    <source>
        <dbReference type="Proteomes" id="UP000887013"/>
    </source>
</evidence>
<keyword evidence="4" id="KW-0444">Lipid biosynthesis</keyword>
<evidence type="ECO:0000256" key="12">
    <source>
        <dbReference type="ARBA" id="ARBA00023098"/>
    </source>
</evidence>
<keyword evidence="8" id="KW-0276">Fatty acid metabolism</keyword>
<name>A0A8X6NRW5_NEPPI</name>
<reference evidence="17" key="1">
    <citation type="submission" date="2020-08" db="EMBL/GenBank/DDBJ databases">
        <title>Multicomponent nature underlies the extraordinary mechanical properties of spider dragline silk.</title>
        <authorList>
            <person name="Kono N."/>
            <person name="Nakamura H."/>
            <person name="Mori M."/>
            <person name="Yoshida Y."/>
            <person name="Ohtoshi R."/>
            <person name="Malay A.D."/>
            <person name="Moran D.A.P."/>
            <person name="Tomita M."/>
            <person name="Numata K."/>
            <person name="Arakawa K."/>
        </authorList>
    </citation>
    <scope>NUCLEOTIDE SEQUENCE</scope>
</reference>
<keyword evidence="3" id="KW-0596">Phosphopantetheine</keyword>
<dbReference type="CDD" id="cd00833">
    <property type="entry name" value="PKS"/>
    <property type="match status" value="1"/>
</dbReference>
<dbReference type="Proteomes" id="UP000887013">
    <property type="component" value="Unassembled WGS sequence"/>
</dbReference>
<dbReference type="Gene3D" id="3.30.70.3290">
    <property type="match status" value="1"/>
</dbReference>
<dbReference type="EMBL" id="BMAW01013006">
    <property type="protein sequence ID" value="GFT31401.1"/>
    <property type="molecule type" value="Genomic_DNA"/>
</dbReference>
<organism evidence="17 18">
    <name type="scientific">Nephila pilipes</name>
    <name type="common">Giant wood spider</name>
    <name type="synonym">Nephila maculata</name>
    <dbReference type="NCBI Taxonomy" id="299642"/>
    <lineage>
        <taxon>Eukaryota</taxon>
        <taxon>Metazoa</taxon>
        <taxon>Ecdysozoa</taxon>
        <taxon>Arthropoda</taxon>
        <taxon>Chelicerata</taxon>
        <taxon>Arachnida</taxon>
        <taxon>Araneae</taxon>
        <taxon>Araneomorphae</taxon>
        <taxon>Entelegynae</taxon>
        <taxon>Araneoidea</taxon>
        <taxon>Nephilidae</taxon>
        <taxon>Nephila</taxon>
    </lineage>
</organism>
<gene>
    <name evidence="17" type="primary">FASN</name>
    <name evidence="17" type="ORF">NPIL_562591</name>
</gene>
<evidence type="ECO:0000256" key="10">
    <source>
        <dbReference type="ARBA" id="ARBA00023002"/>
    </source>
</evidence>
<keyword evidence="12" id="KW-0443">Lipid metabolism</keyword>
<keyword evidence="9" id="KW-0521">NADP</keyword>
<comment type="caution">
    <text evidence="17">The sequence shown here is derived from an EMBL/GenBank/DDBJ whole genome shotgun (WGS) entry which is preliminary data.</text>
</comment>
<feature type="domain" description="Ketosynthase family 3 (KS3)" evidence="16">
    <location>
        <begin position="207"/>
        <end position="609"/>
    </location>
</feature>
<keyword evidence="6" id="KW-0808">Transferase</keyword>